<keyword evidence="7" id="KW-0812">Transmembrane</keyword>
<keyword evidence="3" id="KW-0808">Transferase</keyword>
<feature type="compositionally biased region" description="Acidic residues" evidence="6">
    <location>
        <begin position="943"/>
        <end position="956"/>
    </location>
</feature>
<organism evidence="8">
    <name type="scientific">Pseudo-nitzschia australis</name>
    <dbReference type="NCBI Taxonomy" id="44445"/>
    <lineage>
        <taxon>Eukaryota</taxon>
        <taxon>Sar</taxon>
        <taxon>Stramenopiles</taxon>
        <taxon>Ochrophyta</taxon>
        <taxon>Bacillariophyta</taxon>
        <taxon>Bacillariophyceae</taxon>
        <taxon>Bacillariophycidae</taxon>
        <taxon>Bacillariales</taxon>
        <taxon>Bacillariaceae</taxon>
        <taxon>Pseudo-nitzschia</taxon>
    </lineage>
</organism>
<evidence type="ECO:0000256" key="6">
    <source>
        <dbReference type="SAM" id="MobiDB-lite"/>
    </source>
</evidence>
<evidence type="ECO:0000256" key="2">
    <source>
        <dbReference type="ARBA" id="ARBA00013262"/>
    </source>
</evidence>
<feature type="transmembrane region" description="Helical" evidence="7">
    <location>
        <begin position="48"/>
        <end position="66"/>
    </location>
</feature>
<accession>A0A7S4APS4</accession>
<feature type="compositionally biased region" description="Acidic residues" evidence="6">
    <location>
        <begin position="1037"/>
        <end position="1047"/>
    </location>
</feature>
<proteinExistence type="inferred from homology"/>
<dbReference type="InterPro" id="IPR019734">
    <property type="entry name" value="TPR_rpt"/>
</dbReference>
<dbReference type="AlphaFoldDB" id="A0A7S4APS4"/>
<name>A0A7S4APS4_9STRA</name>
<dbReference type="InterPro" id="IPR011990">
    <property type="entry name" value="TPR-like_helical_dom_sf"/>
</dbReference>
<dbReference type="EC" id="2.8.2.20" evidence="2"/>
<evidence type="ECO:0000256" key="7">
    <source>
        <dbReference type="SAM" id="Phobius"/>
    </source>
</evidence>
<dbReference type="PROSITE" id="PS50005">
    <property type="entry name" value="TPR"/>
    <property type="match status" value="1"/>
</dbReference>
<dbReference type="Pfam" id="PF13469">
    <property type="entry name" value="Sulfotransfer_3"/>
    <property type="match status" value="1"/>
</dbReference>
<dbReference type="InterPro" id="IPR027417">
    <property type="entry name" value="P-loop_NTPase"/>
</dbReference>
<keyword evidence="5" id="KW-0802">TPR repeat</keyword>
<evidence type="ECO:0000313" key="8">
    <source>
        <dbReference type="EMBL" id="CAE0722975.1"/>
    </source>
</evidence>
<dbReference type="Gene3D" id="3.40.50.300">
    <property type="entry name" value="P-loop containing nucleotide triphosphate hydrolases"/>
    <property type="match status" value="1"/>
</dbReference>
<feature type="region of interest" description="Disordered" evidence="6">
    <location>
        <begin position="170"/>
        <end position="229"/>
    </location>
</feature>
<dbReference type="SUPFAM" id="SSF52540">
    <property type="entry name" value="P-loop containing nucleoside triphosphate hydrolases"/>
    <property type="match status" value="1"/>
</dbReference>
<evidence type="ECO:0000256" key="4">
    <source>
        <dbReference type="ARBA" id="ARBA00048460"/>
    </source>
</evidence>
<dbReference type="InterPro" id="IPR026634">
    <property type="entry name" value="TPST-like"/>
</dbReference>
<dbReference type="GO" id="GO:0005794">
    <property type="term" value="C:Golgi apparatus"/>
    <property type="evidence" value="ECO:0007669"/>
    <property type="project" value="TreeGrafter"/>
</dbReference>
<feature type="region of interest" description="Disordered" evidence="6">
    <location>
        <begin position="791"/>
        <end position="1090"/>
    </location>
</feature>
<feature type="compositionally biased region" description="Acidic residues" evidence="6">
    <location>
        <begin position="866"/>
        <end position="880"/>
    </location>
</feature>
<keyword evidence="7" id="KW-0472">Membrane</keyword>
<feature type="compositionally biased region" description="Acidic residues" evidence="6">
    <location>
        <begin position="894"/>
        <end position="908"/>
    </location>
</feature>
<sequence>MSDDENETKEKAVVDDDTAVPTRKSKSERKRERKSDAFEPPSVTMSLFLYWILPVLVIACMTRFVVDPDAAHGIGMGTGELEQYGIKPGIPVQQEQQMHPTQSSQAPSHLPTTNTPTNSFSQTKPERPKRKPTPVPTLVARKPTSYQEAVKAIYRRRLDWDNVDASPMEGQRFDGGIYDDNNIDGASPSATRGSSNNKGKSNGHGSTTTKNKRPSGTERDPRGASTDVVRIQLNERIDQLRKDYEEDPDDLLKLIQLADALRLYDVKYHDGGTTQEEAIDRYKTAISMASKTRQRKLELGEDTKSANVAEEITLDNALKSIDGILCTLHTALGKVYFMANMFELAVECYTDALEVEPYYLDAMASRGSSRIILGKYEDAARDFMTVMELDRNVGMFVDVYTGLARILQARESAVPTGWEPMVQNLSEMIPAMEQHYTSLSLHGNSIEGQLQTKIHLATTLNRFLHVMFMYHDVKTKDTDAAWEFLSRAFRYKMSTLSPWKAGFEKQKVVATKHIFKKGFWPDGIGSDSAVPIFIIGFVRSGSTLLERVLDAHPQIVGTGENSVFNGRLDHIRNKIVESSLTGDTNALGSVINSLANGVVDEMRYRWKMVASADSNNLTPAADPKRFADKMLTNYNNVGFIHMLFPNALILHVIREPMDTIFSAYKHEFPSGPLDYTSDFEGLAEFYHAYRDLMDHWDRELPGRVTHVRYEDMVHDMPGVAKKIIEATGLDWDDSVLDFHKKKHAVNTLSTTQVRKGVYKDSLQAWTRYETHLDPLVDLIGDRTTYDIQTSLLGYERPSPSESDAVEDSGDDDETEEESVVESSPIESAAVGDNNDDGETEEESVVEDNFDHEETKEEPTPENPPIEADDVEDNGDDEETKEEPVLESPPTESAVVEDDNEEIKEEEPVPETPPIESGVVEGNSNDEETKEEAVSESPPIESAVVEDDNEKTEEEPVLESQATESDAVEEELDDEKTEEEPVLESQATASDAMEEEQEPDDEKTEEEQEPVEEETEDEPVPGRPPMIESDAVEKEQEPVEEETEDEPVLESPSTESTGVKVEEDNDDEKNEEKPVLVEDHEPTNQVRGDEL</sequence>
<evidence type="ECO:0000256" key="3">
    <source>
        <dbReference type="ARBA" id="ARBA00022679"/>
    </source>
</evidence>
<feature type="compositionally biased region" description="Acidic residues" evidence="6">
    <location>
        <begin position="803"/>
        <end position="819"/>
    </location>
</feature>
<reference evidence="8" key="1">
    <citation type="submission" date="2021-01" db="EMBL/GenBank/DDBJ databases">
        <authorList>
            <person name="Corre E."/>
            <person name="Pelletier E."/>
            <person name="Niang G."/>
            <person name="Scheremetjew M."/>
            <person name="Finn R."/>
            <person name="Kale V."/>
            <person name="Holt S."/>
            <person name="Cochrane G."/>
            <person name="Meng A."/>
            <person name="Brown T."/>
            <person name="Cohen L."/>
        </authorList>
    </citation>
    <scope>NUCLEOTIDE SEQUENCE</scope>
    <source>
        <strain evidence="8">10249 10 AB</strain>
    </source>
</reference>
<feature type="compositionally biased region" description="Low complexity" evidence="6">
    <location>
        <begin position="174"/>
        <end position="185"/>
    </location>
</feature>
<protein>
    <recommendedName>
        <fullName evidence="2">protein-tyrosine sulfotransferase</fullName>
        <ecNumber evidence="2">2.8.2.20</ecNumber>
    </recommendedName>
</protein>
<comment type="similarity">
    <text evidence="1">Belongs to the protein sulfotransferase family.</text>
</comment>
<feature type="compositionally biased region" description="Acidic residues" evidence="6">
    <location>
        <begin position="833"/>
        <end position="850"/>
    </location>
</feature>
<feature type="compositionally biased region" description="Acidic residues" evidence="6">
    <location>
        <begin position="991"/>
        <end position="1018"/>
    </location>
</feature>
<dbReference type="GO" id="GO:0008476">
    <property type="term" value="F:protein-tyrosine sulfotransferase activity"/>
    <property type="evidence" value="ECO:0007669"/>
    <property type="project" value="UniProtKB-EC"/>
</dbReference>
<dbReference type="PANTHER" id="PTHR12788:SF10">
    <property type="entry name" value="PROTEIN-TYROSINE SULFOTRANSFERASE"/>
    <property type="match status" value="1"/>
</dbReference>
<comment type="catalytic activity">
    <reaction evidence="4">
        <text>L-tyrosyl-[protein] + 3'-phosphoadenylyl sulfate = O-sulfo-L-tyrosine-[protein] + adenosine 3',5'-bisphosphate + H(+)</text>
        <dbReference type="Rhea" id="RHEA:16801"/>
        <dbReference type="Rhea" id="RHEA-COMP:10136"/>
        <dbReference type="Rhea" id="RHEA-COMP:11688"/>
        <dbReference type="ChEBI" id="CHEBI:15378"/>
        <dbReference type="ChEBI" id="CHEBI:46858"/>
        <dbReference type="ChEBI" id="CHEBI:58339"/>
        <dbReference type="ChEBI" id="CHEBI:58343"/>
        <dbReference type="ChEBI" id="CHEBI:65286"/>
        <dbReference type="EC" id="2.8.2.20"/>
    </reaction>
</comment>
<feature type="region of interest" description="Disordered" evidence="6">
    <location>
        <begin position="94"/>
        <end position="143"/>
    </location>
</feature>
<feature type="compositionally biased region" description="Polar residues" evidence="6">
    <location>
        <begin position="94"/>
        <end position="122"/>
    </location>
</feature>
<feature type="region of interest" description="Disordered" evidence="6">
    <location>
        <begin position="1"/>
        <end position="38"/>
    </location>
</feature>
<dbReference type="PANTHER" id="PTHR12788">
    <property type="entry name" value="PROTEIN-TYROSINE SULFOTRANSFERASE 2"/>
    <property type="match status" value="1"/>
</dbReference>
<evidence type="ECO:0000256" key="5">
    <source>
        <dbReference type="PROSITE-ProRule" id="PRU00339"/>
    </source>
</evidence>
<feature type="compositionally biased region" description="Basic and acidic residues" evidence="6">
    <location>
        <begin position="1069"/>
        <end position="1090"/>
    </location>
</feature>
<dbReference type="SMART" id="SM00028">
    <property type="entry name" value="TPR"/>
    <property type="match status" value="2"/>
</dbReference>
<feature type="compositionally biased region" description="Acidic residues" evidence="6">
    <location>
        <begin position="965"/>
        <end position="981"/>
    </location>
</feature>
<dbReference type="Gene3D" id="1.25.40.10">
    <property type="entry name" value="Tetratricopeptide repeat domain"/>
    <property type="match status" value="1"/>
</dbReference>
<dbReference type="EMBL" id="HBIX01022577">
    <property type="protein sequence ID" value="CAE0722975.1"/>
    <property type="molecule type" value="Transcribed_RNA"/>
</dbReference>
<feature type="repeat" description="TPR" evidence="5">
    <location>
        <begin position="326"/>
        <end position="359"/>
    </location>
</feature>
<keyword evidence="7" id="KW-1133">Transmembrane helix</keyword>
<dbReference type="SUPFAM" id="SSF48452">
    <property type="entry name" value="TPR-like"/>
    <property type="match status" value="1"/>
</dbReference>
<gene>
    <name evidence="8" type="ORF">PAUS00366_LOCUS15731</name>
</gene>
<feature type="compositionally biased region" description="Polar residues" evidence="6">
    <location>
        <begin position="188"/>
        <end position="209"/>
    </location>
</feature>
<evidence type="ECO:0000256" key="1">
    <source>
        <dbReference type="ARBA" id="ARBA00009988"/>
    </source>
</evidence>